<comment type="caution">
    <text evidence="1">The sequence shown here is derived from an EMBL/GenBank/DDBJ whole genome shotgun (WGS) entry which is preliminary data.</text>
</comment>
<dbReference type="STRING" id="1229780.BN381_350129"/>
<dbReference type="EMBL" id="CANL01000029">
    <property type="protein sequence ID" value="CCM64269.1"/>
    <property type="molecule type" value="Genomic_DNA"/>
</dbReference>
<evidence type="ECO:0000313" key="1">
    <source>
        <dbReference type="EMBL" id="CCM64269.1"/>
    </source>
</evidence>
<name>R4Z051_9ACTN</name>
<dbReference type="RefSeq" id="WP_012228058.1">
    <property type="nucleotide sequence ID" value="NZ_HG422565.1"/>
</dbReference>
<dbReference type="Proteomes" id="UP000018291">
    <property type="component" value="Unassembled WGS sequence"/>
</dbReference>
<evidence type="ECO:0000313" key="2">
    <source>
        <dbReference type="Proteomes" id="UP000018291"/>
    </source>
</evidence>
<dbReference type="HOGENOM" id="CLU_1892367_0_0_11"/>
<sequence length="134" mass="13872">MVATTFISPSGTSVVDATWVDGSPELDLAALRQATGWELSESGFCRGDLCVPNRSGVGANGRVGPHGVAAALDAPVIIDAEAQAVVMGEQRSQRALALQGAQLPPFELPDLGGTPTPSSTWANKKKVLVVFASW</sequence>
<evidence type="ECO:0008006" key="3">
    <source>
        <dbReference type="Google" id="ProtNLM"/>
    </source>
</evidence>
<organism evidence="1 2">
    <name type="scientific">Candidatus Neomicrothrix parvicella RN1</name>
    <dbReference type="NCBI Taxonomy" id="1229780"/>
    <lineage>
        <taxon>Bacteria</taxon>
        <taxon>Bacillati</taxon>
        <taxon>Actinomycetota</taxon>
        <taxon>Acidimicrobiia</taxon>
        <taxon>Acidimicrobiales</taxon>
        <taxon>Microthrixaceae</taxon>
        <taxon>Candidatus Neomicrothrix</taxon>
    </lineage>
</organism>
<gene>
    <name evidence="1" type="ORF">BN381_350129</name>
</gene>
<reference evidence="1 2" key="1">
    <citation type="journal article" date="2013" name="ISME J.">
        <title>Metabolic model for the filamentous 'Candidatus Microthrix parvicella' based on genomic and metagenomic analyses.</title>
        <authorList>
            <person name="Jon McIlroy S."/>
            <person name="Kristiansen R."/>
            <person name="Albertsen M."/>
            <person name="Michael Karst S."/>
            <person name="Rossetti S."/>
            <person name="Lund Nielsen J."/>
            <person name="Tandoi V."/>
            <person name="James Seviour R."/>
            <person name="Nielsen P.H."/>
        </authorList>
    </citation>
    <scope>NUCLEOTIDE SEQUENCE [LARGE SCALE GENOMIC DNA]</scope>
    <source>
        <strain evidence="1 2">RN1</strain>
    </source>
</reference>
<proteinExistence type="predicted"/>
<dbReference type="AlphaFoldDB" id="R4Z051"/>
<keyword evidence="2" id="KW-1185">Reference proteome</keyword>
<protein>
    <recommendedName>
        <fullName evidence="3">Redoxin domain-containing protein</fullName>
    </recommendedName>
</protein>
<accession>R4Z051</accession>
<dbReference type="eggNOG" id="COG0526">
    <property type="taxonomic scope" value="Bacteria"/>
</dbReference>